<evidence type="ECO:0000259" key="2">
    <source>
        <dbReference type="PROSITE" id="PS51397"/>
    </source>
</evidence>
<dbReference type="InterPro" id="IPR013536">
    <property type="entry name" value="WLM_dom"/>
</dbReference>
<organism evidence="3 4">
    <name type="scientific">Saitozyma podzolica</name>
    <dbReference type="NCBI Taxonomy" id="1890683"/>
    <lineage>
        <taxon>Eukaryota</taxon>
        <taxon>Fungi</taxon>
        <taxon>Dikarya</taxon>
        <taxon>Basidiomycota</taxon>
        <taxon>Agaricomycotina</taxon>
        <taxon>Tremellomycetes</taxon>
        <taxon>Tremellales</taxon>
        <taxon>Trimorphomycetaceae</taxon>
        <taxon>Saitozyma</taxon>
    </lineage>
</organism>
<dbReference type="OrthoDB" id="261960at2759"/>
<dbReference type="GO" id="GO:0006281">
    <property type="term" value="P:DNA repair"/>
    <property type="evidence" value="ECO:0007669"/>
    <property type="project" value="TreeGrafter"/>
</dbReference>
<dbReference type="Proteomes" id="UP000279259">
    <property type="component" value="Unassembled WGS sequence"/>
</dbReference>
<feature type="compositionally biased region" description="Polar residues" evidence="1">
    <location>
        <begin position="311"/>
        <end position="328"/>
    </location>
</feature>
<feature type="region of interest" description="Disordered" evidence="1">
    <location>
        <begin position="358"/>
        <end position="398"/>
    </location>
</feature>
<name>A0A427YDU1_9TREE</name>
<dbReference type="PANTHER" id="PTHR46622:SF1">
    <property type="entry name" value="DNA-DEPENDENT METALLOPROTEASE WSS1"/>
    <property type="match status" value="1"/>
</dbReference>
<dbReference type="InterPro" id="IPR053000">
    <property type="entry name" value="WSS1-like_metalloprotease"/>
</dbReference>
<feature type="compositionally biased region" description="Low complexity" evidence="1">
    <location>
        <begin position="274"/>
        <end position="302"/>
    </location>
</feature>
<feature type="compositionally biased region" description="Gly residues" evidence="1">
    <location>
        <begin position="376"/>
        <end position="389"/>
    </location>
</feature>
<feature type="compositionally biased region" description="Basic and acidic residues" evidence="1">
    <location>
        <begin position="215"/>
        <end position="228"/>
    </location>
</feature>
<evidence type="ECO:0000256" key="1">
    <source>
        <dbReference type="SAM" id="MobiDB-lite"/>
    </source>
</evidence>
<dbReference type="STRING" id="1890683.A0A427YDU1"/>
<dbReference type="Pfam" id="PF08325">
    <property type="entry name" value="WLM"/>
    <property type="match status" value="1"/>
</dbReference>
<dbReference type="PANTHER" id="PTHR46622">
    <property type="entry name" value="DNA-DEPENDENT METALLOPROTEASE WSS1"/>
    <property type="match status" value="1"/>
</dbReference>
<accession>A0A427YDU1</accession>
<feature type="compositionally biased region" description="Polar residues" evidence="1">
    <location>
        <begin position="237"/>
        <end position="250"/>
    </location>
</feature>
<dbReference type="GO" id="GO:0005634">
    <property type="term" value="C:nucleus"/>
    <property type="evidence" value="ECO:0007669"/>
    <property type="project" value="TreeGrafter"/>
</dbReference>
<dbReference type="PROSITE" id="PS51397">
    <property type="entry name" value="WLM"/>
    <property type="match status" value="1"/>
</dbReference>
<proteinExistence type="predicted"/>
<dbReference type="AlphaFoldDB" id="A0A427YDU1"/>
<evidence type="ECO:0000313" key="3">
    <source>
        <dbReference type="EMBL" id="RSH89248.1"/>
    </source>
</evidence>
<dbReference type="GO" id="GO:0008237">
    <property type="term" value="F:metallopeptidase activity"/>
    <property type="evidence" value="ECO:0007669"/>
    <property type="project" value="TreeGrafter"/>
</dbReference>
<protein>
    <recommendedName>
        <fullName evidence="2">WLM domain-containing protein</fullName>
    </recommendedName>
</protein>
<evidence type="ECO:0000313" key="4">
    <source>
        <dbReference type="Proteomes" id="UP000279259"/>
    </source>
</evidence>
<gene>
    <name evidence="3" type="ORF">EHS25_002360</name>
</gene>
<keyword evidence="4" id="KW-1185">Reference proteome</keyword>
<sequence>MSLIGRFEHLRNRPRSDEAGPLLEKIASQVKPIMAKRGWKVGVLAEFLPANPALLGNNMNAGERINLRLRPPGNTSTFYEYDQLVLVMLHELTHIEQGPHDARFYKILGELEEEFYELKRKGYAGEGFHGTGHHLSGFKVPEHVGKAKGLAAAEKRLATQRKIGKGGVLGGSGTGGKTMKEVIAEAAERRIRDDKACNTADEGHAKEVEAEIRKAAEESEGVDAKDLPSEDGEGPAPTSSTGLIENSAAQEGQGVGKAANGPISTKTADRRVSPRPLSSRSQPYPASSSNGASSASVTTSGARPAVVAPKRSTTTSAAKTRIANQPGTTPIVAKRESAPIQHKDPDPVQLLQLDTGEWACPTSPKSMEKEWEERGGGASSVGVGRGRWGFGAAESAGG</sequence>
<dbReference type="EMBL" id="RSCD01000014">
    <property type="protein sequence ID" value="RSH89248.1"/>
    <property type="molecule type" value="Genomic_DNA"/>
</dbReference>
<reference evidence="3 4" key="1">
    <citation type="submission" date="2018-11" db="EMBL/GenBank/DDBJ databases">
        <title>Genome sequence of Saitozyma podzolica DSM 27192.</title>
        <authorList>
            <person name="Aliyu H."/>
            <person name="Gorte O."/>
            <person name="Ochsenreither K."/>
        </authorList>
    </citation>
    <scope>NUCLEOTIDE SEQUENCE [LARGE SCALE GENOMIC DNA]</scope>
    <source>
        <strain evidence="3 4">DSM 27192</strain>
    </source>
</reference>
<feature type="compositionally biased region" description="Basic and acidic residues" evidence="1">
    <location>
        <begin position="366"/>
        <end position="375"/>
    </location>
</feature>
<comment type="caution">
    <text evidence="3">The sequence shown here is derived from an EMBL/GenBank/DDBJ whole genome shotgun (WGS) entry which is preliminary data.</text>
</comment>
<feature type="domain" description="WLM" evidence="2">
    <location>
        <begin position="1"/>
        <end position="192"/>
    </location>
</feature>
<feature type="region of interest" description="Disordered" evidence="1">
    <location>
        <begin position="215"/>
        <end position="331"/>
    </location>
</feature>